<dbReference type="Gene3D" id="1.10.10.10">
    <property type="entry name" value="Winged helix-like DNA-binding domain superfamily/Winged helix DNA-binding domain"/>
    <property type="match status" value="1"/>
</dbReference>
<reference evidence="4" key="1">
    <citation type="journal article" date="2019" name="Int. J. Syst. Evol. Microbiol.">
        <title>The Global Catalogue of Microorganisms (GCM) 10K type strain sequencing project: providing services to taxonomists for standard genome sequencing and annotation.</title>
        <authorList>
            <consortium name="The Broad Institute Genomics Platform"/>
            <consortium name="The Broad Institute Genome Sequencing Center for Infectious Disease"/>
            <person name="Wu L."/>
            <person name="Ma J."/>
        </authorList>
    </citation>
    <scope>NUCLEOTIDE SEQUENCE [LARGE SCALE GENOMIC DNA]</scope>
    <source>
        <strain evidence="4">NBRC 106396</strain>
    </source>
</reference>
<dbReference type="InterPro" id="IPR036388">
    <property type="entry name" value="WH-like_DNA-bd_sf"/>
</dbReference>
<keyword evidence="4" id="KW-1185">Reference proteome</keyword>
<dbReference type="Proteomes" id="UP001596549">
    <property type="component" value="Unassembled WGS sequence"/>
</dbReference>
<evidence type="ECO:0000259" key="2">
    <source>
        <dbReference type="SMART" id="SM00418"/>
    </source>
</evidence>
<dbReference type="NCBIfam" id="NF005061">
    <property type="entry name" value="PRK06474.1"/>
    <property type="match status" value="1"/>
</dbReference>
<dbReference type="Gene3D" id="6.10.140.2180">
    <property type="match status" value="1"/>
</dbReference>
<sequence length="173" mass="19495">MDILLHPVRMRIIQSLMGSVPRSPQGLSELLSDIPRTSIYRHTKILAEAGVIEVAKEQPVRGSVEKFYRIAAAGAEVSPEELQSMSKDDHLRSFFTFLTMIHQQFEDYLDQGSIDLARDGAGYRQAALHLNEKEMMAFAQELNSVVCKYIGNTPGSDRTERLFTTIVVPKKKQ</sequence>
<dbReference type="InterPro" id="IPR001845">
    <property type="entry name" value="HTH_ArsR_DNA-bd_dom"/>
</dbReference>
<dbReference type="Pfam" id="PF12840">
    <property type="entry name" value="HTH_20"/>
    <property type="match status" value="1"/>
</dbReference>
<evidence type="ECO:0000313" key="3">
    <source>
        <dbReference type="EMBL" id="MFC7371652.1"/>
    </source>
</evidence>
<evidence type="ECO:0000256" key="1">
    <source>
        <dbReference type="ARBA" id="ARBA00023125"/>
    </source>
</evidence>
<evidence type="ECO:0000313" key="4">
    <source>
        <dbReference type="Proteomes" id="UP001596549"/>
    </source>
</evidence>
<dbReference type="InterPro" id="IPR036390">
    <property type="entry name" value="WH_DNA-bd_sf"/>
</dbReference>
<proteinExistence type="predicted"/>
<dbReference type="SMART" id="SM00418">
    <property type="entry name" value="HTH_ARSR"/>
    <property type="match status" value="1"/>
</dbReference>
<comment type="caution">
    <text evidence="3">The sequence shown here is derived from an EMBL/GenBank/DDBJ whole genome shotgun (WGS) entry which is preliminary data.</text>
</comment>
<dbReference type="CDD" id="cd00090">
    <property type="entry name" value="HTH_ARSR"/>
    <property type="match status" value="1"/>
</dbReference>
<protein>
    <submittedName>
        <fullName evidence="3">Helix-turn-helix domain-containing protein</fullName>
    </submittedName>
</protein>
<dbReference type="RefSeq" id="WP_379748493.1">
    <property type="nucleotide sequence ID" value="NZ_JBHTCP010000013.1"/>
</dbReference>
<name>A0ABW2NPD4_9BACL</name>
<gene>
    <name evidence="3" type="ORF">ACFQPF_08180</name>
</gene>
<organism evidence="3 4">
    <name type="scientific">Fictibacillus iocasae</name>
    <dbReference type="NCBI Taxonomy" id="2715437"/>
    <lineage>
        <taxon>Bacteria</taxon>
        <taxon>Bacillati</taxon>
        <taxon>Bacillota</taxon>
        <taxon>Bacilli</taxon>
        <taxon>Bacillales</taxon>
        <taxon>Fictibacillaceae</taxon>
        <taxon>Fictibacillus</taxon>
    </lineage>
</organism>
<dbReference type="EMBL" id="JBHTCP010000013">
    <property type="protein sequence ID" value="MFC7371652.1"/>
    <property type="molecule type" value="Genomic_DNA"/>
</dbReference>
<accession>A0ABW2NPD4</accession>
<keyword evidence="1" id="KW-0238">DNA-binding</keyword>
<dbReference type="InterPro" id="IPR011991">
    <property type="entry name" value="ArsR-like_HTH"/>
</dbReference>
<dbReference type="SUPFAM" id="SSF46785">
    <property type="entry name" value="Winged helix' DNA-binding domain"/>
    <property type="match status" value="1"/>
</dbReference>
<feature type="domain" description="HTH arsR-type" evidence="2">
    <location>
        <begin position="3"/>
        <end position="83"/>
    </location>
</feature>